<dbReference type="EMBL" id="CP081864">
    <property type="protein sequence ID" value="QZN96789.1"/>
    <property type="molecule type" value="Genomic_DNA"/>
</dbReference>
<dbReference type="SUPFAM" id="SSF52540">
    <property type="entry name" value="P-loop containing nucleoside triphosphate hydrolases"/>
    <property type="match status" value="1"/>
</dbReference>
<gene>
    <name evidence="2" type="ORF">K6K13_05060</name>
</gene>
<proteinExistence type="predicted"/>
<sequence>MDRFVILSGCSGGGKTTLLAELHQRGYTVVEEPGQRLVREAMSSGGDAVPWKNMEAFLRRAITLSVNDHAQARGHGQSWVFFDRGVIDAATALEAVTGEPVLTALASRYRYHSRVFLVPPWPEIYQQNSERRHSMDAAVAEFERLQEVYPTLGYRVSLLPKACVSTRADALLNTLRITGL</sequence>
<evidence type="ECO:0000313" key="2">
    <source>
        <dbReference type="EMBL" id="QZN96789.1"/>
    </source>
</evidence>
<dbReference type="Proteomes" id="UP000825886">
    <property type="component" value="Chromosome"/>
</dbReference>
<dbReference type="InterPro" id="IPR038727">
    <property type="entry name" value="NadR/Ttd14_AAA_dom"/>
</dbReference>
<keyword evidence="3" id="KW-1185">Reference proteome</keyword>
<dbReference type="Pfam" id="PF13521">
    <property type="entry name" value="AAA_28"/>
    <property type="match status" value="1"/>
</dbReference>
<protein>
    <submittedName>
        <fullName evidence="2">AAA family ATPase</fullName>
    </submittedName>
</protein>
<reference evidence="2 3" key="1">
    <citation type="submission" date="2021-08" db="EMBL/GenBank/DDBJ databases">
        <title>Culture and genomic analysis of Symbiopectobacterium purcellii sp. nov. gen. nov., isolated from the leafhopper Empoasca decipiens.</title>
        <authorList>
            <person name="Nadal-Jimenez P."/>
            <person name="Siozios S."/>
            <person name="Halliday N."/>
            <person name="Camara M."/>
            <person name="Hurst G.D.D."/>
        </authorList>
    </citation>
    <scope>NUCLEOTIDE SEQUENCE [LARGE SCALE GENOMIC DNA]</scope>
    <source>
        <strain evidence="2 3">SyEd1</strain>
    </source>
</reference>
<evidence type="ECO:0000313" key="3">
    <source>
        <dbReference type="Proteomes" id="UP000825886"/>
    </source>
</evidence>
<accession>A0ABX9ATK5</accession>
<name>A0ABX9ATK5_9ENTR</name>
<dbReference type="Gene3D" id="3.40.50.300">
    <property type="entry name" value="P-loop containing nucleotide triphosphate hydrolases"/>
    <property type="match status" value="1"/>
</dbReference>
<dbReference type="InterPro" id="IPR027417">
    <property type="entry name" value="P-loop_NTPase"/>
</dbReference>
<organism evidence="2 3">
    <name type="scientific">Symbiopectobacterium purcellii</name>
    <dbReference type="NCBI Taxonomy" id="2871826"/>
    <lineage>
        <taxon>Bacteria</taxon>
        <taxon>Pseudomonadati</taxon>
        <taxon>Pseudomonadota</taxon>
        <taxon>Gammaproteobacteria</taxon>
        <taxon>Enterobacterales</taxon>
        <taxon>Enterobacteriaceae</taxon>
    </lineage>
</organism>
<evidence type="ECO:0000259" key="1">
    <source>
        <dbReference type="Pfam" id="PF13521"/>
    </source>
</evidence>
<dbReference type="RefSeq" id="WP_222159807.1">
    <property type="nucleotide sequence ID" value="NZ_CP081864.1"/>
</dbReference>
<feature type="domain" description="NadR/Ttd14 AAA" evidence="1">
    <location>
        <begin position="5"/>
        <end position="167"/>
    </location>
</feature>